<name>A0A3Q3GKK3_KRYMA</name>
<reference evidence="1" key="1">
    <citation type="submission" date="2025-08" db="UniProtKB">
        <authorList>
            <consortium name="Ensembl"/>
        </authorList>
    </citation>
    <scope>IDENTIFICATION</scope>
</reference>
<accession>A0A3Q3GKK3</accession>
<dbReference type="Proteomes" id="UP000264800">
    <property type="component" value="Unplaced"/>
</dbReference>
<evidence type="ECO:0000313" key="1">
    <source>
        <dbReference type="Ensembl" id="ENSKMAP00000024097.1"/>
    </source>
</evidence>
<keyword evidence="2" id="KW-1185">Reference proteome</keyword>
<reference evidence="1" key="2">
    <citation type="submission" date="2025-09" db="UniProtKB">
        <authorList>
            <consortium name="Ensembl"/>
        </authorList>
    </citation>
    <scope>IDENTIFICATION</scope>
</reference>
<sequence length="87" mass="9604">NLHTKEIKLTRTLDSQVIIRNSPYLLYSETMQSTSALCHRVFHIWAGGRRCSSTTGGAICPGYTWYTPRSLASDVPSLPISIHLLGG</sequence>
<evidence type="ECO:0000313" key="2">
    <source>
        <dbReference type="Proteomes" id="UP000264800"/>
    </source>
</evidence>
<dbReference type="Ensembl" id="ENSKMAT00000024402.1">
    <property type="protein sequence ID" value="ENSKMAP00000024097.1"/>
    <property type="gene ID" value="ENSKMAG00000017874.1"/>
</dbReference>
<dbReference type="AlphaFoldDB" id="A0A3Q3GKK3"/>
<organism evidence="1 2">
    <name type="scientific">Kryptolebias marmoratus</name>
    <name type="common">Mangrove killifish</name>
    <name type="synonym">Rivulus marmoratus</name>
    <dbReference type="NCBI Taxonomy" id="37003"/>
    <lineage>
        <taxon>Eukaryota</taxon>
        <taxon>Metazoa</taxon>
        <taxon>Chordata</taxon>
        <taxon>Craniata</taxon>
        <taxon>Vertebrata</taxon>
        <taxon>Euteleostomi</taxon>
        <taxon>Actinopterygii</taxon>
        <taxon>Neopterygii</taxon>
        <taxon>Teleostei</taxon>
        <taxon>Neoteleostei</taxon>
        <taxon>Acanthomorphata</taxon>
        <taxon>Ovalentaria</taxon>
        <taxon>Atherinomorphae</taxon>
        <taxon>Cyprinodontiformes</taxon>
        <taxon>Rivulidae</taxon>
        <taxon>Kryptolebias</taxon>
    </lineage>
</organism>
<protein>
    <submittedName>
        <fullName evidence="1">Uncharacterized protein</fullName>
    </submittedName>
</protein>
<proteinExistence type="predicted"/>